<dbReference type="GO" id="GO:0005737">
    <property type="term" value="C:cytoplasm"/>
    <property type="evidence" value="ECO:0007669"/>
    <property type="project" value="UniProtKB-SubCell"/>
</dbReference>
<gene>
    <name evidence="4" type="primary">hemN_2</name>
    <name evidence="4" type="ORF">B879_02977</name>
</gene>
<dbReference type="SFLD" id="SFLDG01065">
    <property type="entry name" value="anaerobic_coproporphyrinogen-I"/>
    <property type="match status" value="1"/>
</dbReference>
<dbReference type="SUPFAM" id="SSF102114">
    <property type="entry name" value="Radical SAM enzymes"/>
    <property type="match status" value="1"/>
</dbReference>
<proteinExistence type="inferred from homology"/>
<accession>K1LW77</accession>
<dbReference type="Pfam" id="PF06969">
    <property type="entry name" value="HemN_C"/>
    <property type="match status" value="1"/>
</dbReference>
<dbReference type="NCBIfam" id="TIGR00539">
    <property type="entry name" value="hemN_rel"/>
    <property type="match status" value="1"/>
</dbReference>
<dbReference type="GO" id="GO:0006779">
    <property type="term" value="P:porphyrin-containing compound biosynthetic process"/>
    <property type="evidence" value="ECO:0007669"/>
    <property type="project" value="InterPro"/>
</dbReference>
<keyword evidence="2" id="KW-0949">S-adenosyl-L-methionine</keyword>
<name>K1LW77_CECL9</name>
<dbReference type="Proteomes" id="UP000004478">
    <property type="component" value="Unassembled WGS sequence"/>
</dbReference>
<keyword evidence="2" id="KW-0408">Iron</keyword>
<sequence>MNVSLSLKLIILSGIYIHIPFCKQACHYCDFHFSTQLQRKEEMVRMLKIELEQRKNFLPQTTPVQTIYLGGGTPSLLSEKEMESIVNTIHQHYALDLKEFTLEANPDDLQIDKLKTFKSFGVDRLSIGIQSFDDKVLKFYNRAHNSQESLKAIDLAKGAGFDKLSIDLIYGFPYDNHNIWEKDLQRALFLDPGHISSYGLTIEPQTALGNWLKKGKFKEASEEFQATQFEMLQKAMSESGYVQYEISNFGKVGKFALHNTNYWMGIPYLGIGPSAHSFDGKSRGYNIANNALYNRAIQKGGTPYQIDNLSKQDLVNEYILSSLRTIWGCSMGKLKNDFGVLLDEQEVHKLEKQGMLRLNSGNIVLTDKGKLLADTIAAALFIEV</sequence>
<dbReference type="InterPro" id="IPR007197">
    <property type="entry name" value="rSAM"/>
</dbReference>
<keyword evidence="2" id="KW-0963">Cytoplasm</keyword>
<dbReference type="SFLD" id="SFLDF00562">
    <property type="entry name" value="HemN-like__clustered_with_heat"/>
    <property type="match status" value="1"/>
</dbReference>
<comment type="subcellular location">
    <subcellularLocation>
        <location evidence="2">Cytoplasm</location>
    </subcellularLocation>
</comment>
<keyword evidence="2" id="KW-0411">Iron-sulfur</keyword>
<comment type="caution">
    <text evidence="4">The sequence shown here is derived from an EMBL/GenBank/DDBJ whole genome shotgun (WGS) entry which is preliminary data.</text>
</comment>
<evidence type="ECO:0000259" key="3">
    <source>
        <dbReference type="PROSITE" id="PS51918"/>
    </source>
</evidence>
<dbReference type="GO" id="GO:0046872">
    <property type="term" value="F:metal ion binding"/>
    <property type="evidence" value="ECO:0007669"/>
    <property type="project" value="UniProtKB-UniRule"/>
</dbReference>
<dbReference type="EMBL" id="AMGM01000054">
    <property type="protein sequence ID" value="EKB48394.1"/>
    <property type="molecule type" value="Genomic_DNA"/>
</dbReference>
<dbReference type="PANTHER" id="PTHR13932:SF5">
    <property type="entry name" value="RADICAL S-ADENOSYL METHIONINE DOMAIN-CONTAINING PROTEIN 1, MITOCHONDRIAL"/>
    <property type="match status" value="1"/>
</dbReference>
<dbReference type="GO" id="GO:0051539">
    <property type="term" value="F:4 iron, 4 sulfur cluster binding"/>
    <property type="evidence" value="ECO:0007669"/>
    <property type="project" value="UniProtKB-UniRule"/>
</dbReference>
<evidence type="ECO:0000256" key="1">
    <source>
        <dbReference type="ARBA" id="ARBA00006100"/>
    </source>
</evidence>
<dbReference type="InterPro" id="IPR058240">
    <property type="entry name" value="rSAM_sf"/>
</dbReference>
<keyword evidence="2" id="KW-0349">Heme</keyword>
<dbReference type="InterPro" id="IPR023404">
    <property type="entry name" value="rSAM_horseshoe"/>
</dbReference>
<dbReference type="InterPro" id="IPR034505">
    <property type="entry name" value="Coproporphyrinogen-III_oxidase"/>
</dbReference>
<protein>
    <recommendedName>
        <fullName evidence="2">Heme chaperone HemW</fullName>
    </recommendedName>
</protein>
<reference evidence="4 5" key="1">
    <citation type="journal article" date="2012" name="J. Bacteriol.">
        <title>Draft Genome Sequence of Cecembia lonarensis Strain LW9T, Isolated from Lonar Lake, a Haloalkaline Lake in India.</title>
        <authorList>
            <person name="Shivaji S."/>
            <person name="Ara S."/>
            <person name="Singh A."/>
            <person name="Pinnaka A.K."/>
        </authorList>
    </citation>
    <scope>NUCLEOTIDE SEQUENCE [LARGE SCALE GENOMIC DNA]</scope>
    <source>
        <strain evidence="4 5">LW9</strain>
    </source>
</reference>
<dbReference type="SMART" id="SM00729">
    <property type="entry name" value="Elp3"/>
    <property type="match status" value="1"/>
</dbReference>
<dbReference type="PROSITE" id="PS51918">
    <property type="entry name" value="RADICAL_SAM"/>
    <property type="match status" value="1"/>
</dbReference>
<evidence type="ECO:0000256" key="2">
    <source>
        <dbReference type="RuleBase" id="RU364116"/>
    </source>
</evidence>
<keyword evidence="2" id="KW-0004">4Fe-4S</keyword>
<dbReference type="PATRIC" id="fig|1225176.3.peg.3165"/>
<dbReference type="InterPro" id="IPR004559">
    <property type="entry name" value="HemW-like"/>
</dbReference>
<dbReference type="AlphaFoldDB" id="K1LW77"/>
<comment type="function">
    <text evidence="2">Probably acts as a heme chaperone, transferring heme to an unknown acceptor. Binds one molecule of heme per monomer, possibly covalently. Binds 1 [4Fe-4S] cluster. The cluster is coordinated with 3 cysteines and an exchangeable S-adenosyl-L-methionine.</text>
</comment>
<evidence type="ECO:0000313" key="4">
    <source>
        <dbReference type="EMBL" id="EKB48394.1"/>
    </source>
</evidence>
<dbReference type="Pfam" id="PF04055">
    <property type="entry name" value="Radical_SAM"/>
    <property type="match status" value="1"/>
</dbReference>
<dbReference type="PANTHER" id="PTHR13932">
    <property type="entry name" value="COPROPORPHYRINIGEN III OXIDASE"/>
    <property type="match status" value="1"/>
</dbReference>
<dbReference type="GO" id="GO:0004109">
    <property type="term" value="F:coproporphyrinogen oxidase activity"/>
    <property type="evidence" value="ECO:0007669"/>
    <property type="project" value="InterPro"/>
</dbReference>
<dbReference type="SFLD" id="SFLDF00288">
    <property type="entry name" value="HemN-like__clustered_with_nucl"/>
    <property type="match status" value="1"/>
</dbReference>
<keyword evidence="2" id="KW-0479">Metal-binding</keyword>
<comment type="similarity">
    <text evidence="1">Belongs to the anaerobic coproporphyrinogen-III oxidase family. HemW subfamily.</text>
</comment>
<dbReference type="InterPro" id="IPR006638">
    <property type="entry name" value="Elp3/MiaA/NifB-like_rSAM"/>
</dbReference>
<dbReference type="Gene3D" id="3.80.30.20">
    <property type="entry name" value="tm_1862 like domain"/>
    <property type="match status" value="1"/>
</dbReference>
<evidence type="ECO:0000313" key="5">
    <source>
        <dbReference type="Proteomes" id="UP000004478"/>
    </source>
</evidence>
<feature type="domain" description="Radical SAM core" evidence="3">
    <location>
        <begin position="7"/>
        <end position="239"/>
    </location>
</feature>
<organism evidence="4 5">
    <name type="scientific">Cecembia lonarensis (strain CCUG 58316 / KCTC 22772 / LW9)</name>
    <dbReference type="NCBI Taxonomy" id="1225176"/>
    <lineage>
        <taxon>Bacteria</taxon>
        <taxon>Pseudomonadati</taxon>
        <taxon>Bacteroidota</taxon>
        <taxon>Cytophagia</taxon>
        <taxon>Cytophagales</taxon>
        <taxon>Cyclobacteriaceae</taxon>
        <taxon>Cecembia</taxon>
    </lineage>
</organism>
<keyword evidence="5" id="KW-1185">Reference proteome</keyword>
<dbReference type="InterPro" id="IPR010723">
    <property type="entry name" value="HemN_C"/>
</dbReference>
<keyword evidence="4" id="KW-0560">Oxidoreductase</keyword>
<dbReference type="SFLD" id="SFLDS00029">
    <property type="entry name" value="Radical_SAM"/>
    <property type="match status" value="1"/>
</dbReference>
<keyword evidence="2" id="KW-0143">Chaperone</keyword>